<evidence type="ECO:0000256" key="2">
    <source>
        <dbReference type="ARBA" id="ARBA00005369"/>
    </source>
</evidence>
<keyword evidence="7" id="KW-0949">S-adenosyl-L-methionine</keyword>
<evidence type="ECO:0000256" key="6">
    <source>
        <dbReference type="ARBA" id="ARBA00022679"/>
    </source>
</evidence>
<dbReference type="EC" id="2.1.1.77" evidence="3"/>
<keyword evidence="4" id="KW-0963">Cytoplasm</keyword>
<comment type="subcellular location">
    <subcellularLocation>
        <location evidence="1">Cytoplasm</location>
    </subcellularLocation>
</comment>
<dbReference type="Pfam" id="PF01135">
    <property type="entry name" value="PCMT"/>
    <property type="match status" value="1"/>
</dbReference>
<keyword evidence="5" id="KW-0489">Methyltransferase</keyword>
<evidence type="ECO:0000256" key="8">
    <source>
        <dbReference type="SAM" id="Phobius"/>
    </source>
</evidence>
<evidence type="ECO:0000256" key="1">
    <source>
        <dbReference type="ARBA" id="ARBA00004496"/>
    </source>
</evidence>
<organism evidence="9 10">
    <name type="scientific">Schizosaccharomyces osmophilus</name>
    <dbReference type="NCBI Taxonomy" id="2545709"/>
    <lineage>
        <taxon>Eukaryota</taxon>
        <taxon>Fungi</taxon>
        <taxon>Dikarya</taxon>
        <taxon>Ascomycota</taxon>
        <taxon>Taphrinomycotina</taxon>
        <taxon>Schizosaccharomycetes</taxon>
        <taxon>Schizosaccharomycetales</taxon>
        <taxon>Schizosaccharomycetaceae</taxon>
        <taxon>Schizosaccharomyces</taxon>
    </lineage>
</organism>
<evidence type="ECO:0000256" key="7">
    <source>
        <dbReference type="ARBA" id="ARBA00022691"/>
    </source>
</evidence>
<comment type="similarity">
    <text evidence="2">Belongs to the methyltransferase superfamily. L-isoaspartyl/D-aspartyl protein methyltransferase family.</text>
</comment>
<evidence type="ECO:0000313" key="9">
    <source>
        <dbReference type="EMBL" id="WBW71870.1"/>
    </source>
</evidence>
<keyword evidence="8" id="KW-0812">Transmembrane</keyword>
<dbReference type="KEGG" id="som:SOMG_02477"/>
<dbReference type="AlphaFoldDB" id="A0AAF0AVD1"/>
<dbReference type="CDD" id="cd02440">
    <property type="entry name" value="AdoMet_MTases"/>
    <property type="match status" value="1"/>
</dbReference>
<dbReference type="InterPro" id="IPR029063">
    <property type="entry name" value="SAM-dependent_MTases_sf"/>
</dbReference>
<evidence type="ECO:0000256" key="5">
    <source>
        <dbReference type="ARBA" id="ARBA00022603"/>
    </source>
</evidence>
<feature type="transmembrane region" description="Helical" evidence="8">
    <location>
        <begin position="6"/>
        <end position="25"/>
    </location>
</feature>
<dbReference type="GO" id="GO:0032259">
    <property type="term" value="P:methylation"/>
    <property type="evidence" value="ECO:0007669"/>
    <property type="project" value="UniProtKB-KW"/>
</dbReference>
<dbReference type="SUPFAM" id="SSF53335">
    <property type="entry name" value="S-adenosyl-L-methionine-dependent methyltransferases"/>
    <property type="match status" value="1"/>
</dbReference>
<accession>A0AAF0AVD1</accession>
<keyword evidence="8" id="KW-1133">Transmembrane helix</keyword>
<dbReference type="GO" id="GO:0004719">
    <property type="term" value="F:protein-L-isoaspartate (D-aspartate) O-methyltransferase activity"/>
    <property type="evidence" value="ECO:0007669"/>
    <property type="project" value="UniProtKB-EC"/>
</dbReference>
<reference evidence="9 10" key="1">
    <citation type="journal article" date="2023" name="G3 (Bethesda)">
        <title>A high-quality reference genome for the fission yeast Schizosaccharomyces osmophilus.</title>
        <authorList>
            <person name="Jia G.S."/>
            <person name="Zhang W.C."/>
            <person name="Liang Y."/>
            <person name="Liu X.H."/>
            <person name="Rhind N."/>
            <person name="Pidoux A."/>
            <person name="Brysch-Herzberg M."/>
            <person name="Du L.L."/>
        </authorList>
    </citation>
    <scope>NUCLEOTIDE SEQUENCE [LARGE SCALE GENOMIC DNA]</scope>
    <source>
        <strain evidence="9 10">CBS 15793</strain>
    </source>
</reference>
<gene>
    <name evidence="9" type="primary">pcm2</name>
    <name evidence="9" type="ORF">SOMG_02477</name>
</gene>
<dbReference type="Proteomes" id="UP001212411">
    <property type="component" value="Chromosome 1"/>
</dbReference>
<evidence type="ECO:0000256" key="3">
    <source>
        <dbReference type="ARBA" id="ARBA00011890"/>
    </source>
</evidence>
<dbReference type="Gene3D" id="3.40.50.150">
    <property type="entry name" value="Vaccinia Virus protein VP39"/>
    <property type="match status" value="1"/>
</dbReference>
<dbReference type="PANTHER" id="PTHR11579:SF0">
    <property type="entry name" value="PROTEIN-L-ISOASPARTATE(D-ASPARTATE) O-METHYLTRANSFERASE"/>
    <property type="match status" value="1"/>
</dbReference>
<keyword evidence="6" id="KW-0808">Transferase</keyword>
<sequence>MIFGLFNFFSLTILLLNFGLVFPLFNMAWECGASSNAALVRNLNLAGIISKPRAIEAMKHTDRKFYCPHFSYADSPQTIGYSATISAPHMHGIALQELEPKLQPGNRALDIGSGSGYLVAAMARMVGKTGYVKGVEHIQGLVDLSKKNLQEDAKHDPLIDYMVEHKRIEVVRGDGRLGSPEDEQFDAIHVGAAASELPKRLTEQLKIHGKMIIPVGTAFQDIFVYDKHADGKLSKKSLFSVRYVPLTDPPSDYEDM</sequence>
<proteinExistence type="inferred from homology"/>
<dbReference type="EMBL" id="CP115611">
    <property type="protein sequence ID" value="WBW71870.1"/>
    <property type="molecule type" value="Genomic_DNA"/>
</dbReference>
<evidence type="ECO:0000313" key="10">
    <source>
        <dbReference type="Proteomes" id="UP001212411"/>
    </source>
</evidence>
<keyword evidence="10" id="KW-1185">Reference proteome</keyword>
<dbReference type="NCBIfam" id="TIGR00080">
    <property type="entry name" value="pimt"/>
    <property type="match status" value="1"/>
</dbReference>
<dbReference type="PANTHER" id="PTHR11579">
    <property type="entry name" value="PROTEIN-L-ISOASPARTATE O-METHYLTRANSFERASE"/>
    <property type="match status" value="1"/>
</dbReference>
<evidence type="ECO:0000256" key="4">
    <source>
        <dbReference type="ARBA" id="ARBA00022490"/>
    </source>
</evidence>
<dbReference type="GeneID" id="80875958"/>
<name>A0AAF0AVD1_9SCHI</name>
<keyword evidence="8" id="KW-0472">Membrane</keyword>
<dbReference type="InterPro" id="IPR000682">
    <property type="entry name" value="PCMT"/>
</dbReference>
<dbReference type="RefSeq" id="XP_056036113.1">
    <property type="nucleotide sequence ID" value="XM_056181269.1"/>
</dbReference>
<protein>
    <recommendedName>
        <fullName evidence="3">protein-L-isoaspartate(D-aspartate) O-methyltransferase</fullName>
        <ecNumber evidence="3">2.1.1.77</ecNumber>
    </recommendedName>
</protein>
<dbReference type="GO" id="GO:0005737">
    <property type="term" value="C:cytoplasm"/>
    <property type="evidence" value="ECO:0007669"/>
    <property type="project" value="UniProtKB-SubCell"/>
</dbReference>